<evidence type="ECO:0000259" key="2">
    <source>
        <dbReference type="Pfam" id="PF13581"/>
    </source>
</evidence>
<organism evidence="3 4">
    <name type="scientific">Nonomuraea zeae</name>
    <dbReference type="NCBI Taxonomy" id="1642303"/>
    <lineage>
        <taxon>Bacteria</taxon>
        <taxon>Bacillati</taxon>
        <taxon>Actinomycetota</taxon>
        <taxon>Actinomycetes</taxon>
        <taxon>Streptosporangiales</taxon>
        <taxon>Streptosporangiaceae</taxon>
        <taxon>Nonomuraea</taxon>
    </lineage>
</organism>
<dbReference type="Pfam" id="PF13581">
    <property type="entry name" value="HATPase_c_2"/>
    <property type="match status" value="1"/>
</dbReference>
<dbReference type="InterPro" id="IPR050267">
    <property type="entry name" value="Anti-sigma-factor_SerPK"/>
</dbReference>
<reference evidence="3 4" key="1">
    <citation type="submission" date="2019-05" db="EMBL/GenBank/DDBJ databases">
        <title>Draft genome sequence of Nonomuraea zeae DSM 100528.</title>
        <authorList>
            <person name="Saricaoglu S."/>
            <person name="Isik K."/>
        </authorList>
    </citation>
    <scope>NUCLEOTIDE SEQUENCE [LARGE SCALE GENOMIC DNA]</scope>
    <source>
        <strain evidence="3 4">DSM 100528</strain>
    </source>
</reference>
<dbReference type="AlphaFoldDB" id="A0A5S4FAW3"/>
<dbReference type="GO" id="GO:0005524">
    <property type="term" value="F:ATP binding"/>
    <property type="evidence" value="ECO:0007669"/>
    <property type="project" value="UniProtKB-KW"/>
</dbReference>
<comment type="caution">
    <text evidence="3">The sequence shown here is derived from an EMBL/GenBank/DDBJ whole genome shotgun (WGS) entry which is preliminary data.</text>
</comment>
<dbReference type="InterPro" id="IPR036890">
    <property type="entry name" value="HATPase_C_sf"/>
</dbReference>
<feature type="domain" description="Histidine kinase/HSP90-like ATPase" evidence="2">
    <location>
        <begin position="14"/>
        <end position="124"/>
    </location>
</feature>
<dbReference type="Proteomes" id="UP000306628">
    <property type="component" value="Unassembled WGS sequence"/>
</dbReference>
<keyword evidence="4" id="KW-1185">Reference proteome</keyword>
<dbReference type="EMBL" id="VCKX01000409">
    <property type="protein sequence ID" value="TMR14379.1"/>
    <property type="molecule type" value="Genomic_DNA"/>
</dbReference>
<dbReference type="PANTHER" id="PTHR35526">
    <property type="entry name" value="ANTI-SIGMA-F FACTOR RSBW-RELATED"/>
    <property type="match status" value="1"/>
</dbReference>
<evidence type="ECO:0000313" key="3">
    <source>
        <dbReference type="EMBL" id="TMR14379.1"/>
    </source>
</evidence>
<keyword evidence="1" id="KW-0808">Transferase</keyword>
<evidence type="ECO:0000313" key="4">
    <source>
        <dbReference type="Proteomes" id="UP000306628"/>
    </source>
</evidence>
<dbReference type="Gene3D" id="3.30.565.10">
    <property type="entry name" value="Histidine kinase-like ATPase, C-terminal domain"/>
    <property type="match status" value="1"/>
</dbReference>
<dbReference type="GO" id="GO:0004674">
    <property type="term" value="F:protein serine/threonine kinase activity"/>
    <property type="evidence" value="ECO:0007669"/>
    <property type="project" value="UniProtKB-KW"/>
</dbReference>
<sequence length="139" mass="15231">MTMETVLRCPISADLDRIRGMVRLHARSSGLRGHRLDDLVLAVNEAVTNVLDHGGAAGTVTTRGDAHAITVEVLDMAGALTPEHLAAPMPDPPGSCGYGLWIIQYLCDEVDVEQRDGRSRLTLRMRHHAEPSRGTRERE</sequence>
<proteinExistence type="predicted"/>
<protein>
    <submittedName>
        <fullName evidence="3">ATP-binding protein</fullName>
    </submittedName>
</protein>
<dbReference type="CDD" id="cd16936">
    <property type="entry name" value="HATPase_RsbW-like"/>
    <property type="match status" value="1"/>
</dbReference>
<accession>A0A5S4FAW3</accession>
<dbReference type="InterPro" id="IPR003594">
    <property type="entry name" value="HATPase_dom"/>
</dbReference>
<evidence type="ECO:0000256" key="1">
    <source>
        <dbReference type="ARBA" id="ARBA00022527"/>
    </source>
</evidence>
<dbReference type="PANTHER" id="PTHR35526:SF3">
    <property type="entry name" value="ANTI-SIGMA-F FACTOR RSBW"/>
    <property type="match status" value="1"/>
</dbReference>
<keyword evidence="3" id="KW-0067">ATP-binding</keyword>
<name>A0A5S4FAW3_9ACTN</name>
<dbReference type="OrthoDB" id="3748385at2"/>
<keyword evidence="1" id="KW-0723">Serine/threonine-protein kinase</keyword>
<keyword evidence="1" id="KW-0418">Kinase</keyword>
<gene>
    <name evidence="3" type="ORF">ETD85_56795</name>
</gene>
<dbReference type="SUPFAM" id="SSF55874">
    <property type="entry name" value="ATPase domain of HSP90 chaperone/DNA topoisomerase II/histidine kinase"/>
    <property type="match status" value="1"/>
</dbReference>
<keyword evidence="3" id="KW-0547">Nucleotide-binding</keyword>